<dbReference type="SUPFAM" id="SSF52047">
    <property type="entry name" value="RNI-like"/>
    <property type="match status" value="2"/>
</dbReference>
<comment type="caution">
    <text evidence="1">The sequence shown here is derived from an EMBL/GenBank/DDBJ whole genome shotgun (WGS) entry which is preliminary data.</text>
</comment>
<proteinExistence type="predicted"/>
<reference evidence="1 2" key="1">
    <citation type="submission" date="2024-02" db="EMBL/GenBank/DDBJ databases">
        <authorList>
            <person name="Chen Y."/>
            <person name="Shah S."/>
            <person name="Dougan E. K."/>
            <person name="Thang M."/>
            <person name="Chan C."/>
        </authorList>
    </citation>
    <scope>NUCLEOTIDE SEQUENCE [LARGE SCALE GENOMIC DNA]</scope>
</reference>
<dbReference type="Gene3D" id="3.80.10.10">
    <property type="entry name" value="Ribonuclease Inhibitor"/>
    <property type="match status" value="3"/>
</dbReference>
<dbReference type="PANTHER" id="PTHR13318:SF247">
    <property type="entry name" value="GH16156P"/>
    <property type="match status" value="1"/>
</dbReference>
<gene>
    <name evidence="1" type="ORF">CCMP2556_LOCUS28227</name>
</gene>
<organism evidence="1 2">
    <name type="scientific">Durusdinium trenchii</name>
    <dbReference type="NCBI Taxonomy" id="1381693"/>
    <lineage>
        <taxon>Eukaryota</taxon>
        <taxon>Sar</taxon>
        <taxon>Alveolata</taxon>
        <taxon>Dinophyceae</taxon>
        <taxon>Suessiales</taxon>
        <taxon>Symbiodiniaceae</taxon>
        <taxon>Durusdinium</taxon>
    </lineage>
</organism>
<dbReference type="Proteomes" id="UP001642484">
    <property type="component" value="Unassembled WGS sequence"/>
</dbReference>
<evidence type="ECO:0000313" key="2">
    <source>
        <dbReference type="Proteomes" id="UP001642484"/>
    </source>
</evidence>
<evidence type="ECO:0000313" key="1">
    <source>
        <dbReference type="EMBL" id="CAK9057128.1"/>
    </source>
</evidence>
<keyword evidence="2" id="KW-1185">Reference proteome</keyword>
<name>A0ABP0N118_9DINO</name>
<protein>
    <submittedName>
        <fullName evidence="1">Uncharacterized protein</fullName>
    </submittedName>
</protein>
<dbReference type="EMBL" id="CAXAMN010021112">
    <property type="protein sequence ID" value="CAK9057128.1"/>
    <property type="molecule type" value="Genomic_DNA"/>
</dbReference>
<dbReference type="InterPro" id="IPR032675">
    <property type="entry name" value="LRR_dom_sf"/>
</dbReference>
<accession>A0ABP0N118</accession>
<dbReference type="PANTHER" id="PTHR13318">
    <property type="entry name" value="PARTNER OF PAIRED, ISOFORM B-RELATED"/>
    <property type="match status" value="1"/>
</dbReference>
<sequence length="526" mass="58730">MAAWLEEVHDDVLRRIFEFGALVEWQRALQSSWRLWVNTWAYLRRLEELSLTTSDDLRRAGALERVGGLVALERLRVVEVEHCAEAESVLCGFDHLRSLELKECHFLSDAVLETIFRNDLQLHSLDVSWSSCFSDQPWALAPQSLQSFAGVGCEHLTERVVVHLSRRCPDLQVLHCSRHLNWIGSTRSEFLQALREMQNLKDLAFADVPLDDELLVALSAKPLVSLELWSFHGDRWMTSEGVVELARASLRDLRKLSLDSFVFQNSEVLQSLSSHCEALQELLLEGTIPCCIGPICGTLRWANLEKLRLASCGLSGKLNCSQLPKLRYLWLFENSGLTSIQGCGQQMVALNLGLTSCTEIQDFRLDVLTMLDVSSLMLSDAQLAELLGPCARSVRRAVLGGNRISDDVLLDFLRSARDLHSLSLVGALGDGWGCLNALVEESVDALAPKLELLELSEQSCTGLASAFSVESSPTGSTFLQRSTGRVRATPAARGRRVRLWIVTSGEHLSPYGRMERMDDSWLPAMR</sequence>